<proteinExistence type="inferred from homology"/>
<evidence type="ECO:0000256" key="1">
    <source>
        <dbReference type="ARBA" id="ARBA00006723"/>
    </source>
</evidence>
<evidence type="ECO:0000313" key="4">
    <source>
        <dbReference type="EMBL" id="MQY16573.1"/>
    </source>
</evidence>
<dbReference type="EMBL" id="WEGJ01000061">
    <property type="protein sequence ID" value="MQY16573.1"/>
    <property type="molecule type" value="Genomic_DNA"/>
</dbReference>
<dbReference type="SUPFAM" id="SSF55331">
    <property type="entry name" value="Tautomerase/MIF"/>
    <property type="match status" value="1"/>
</dbReference>
<evidence type="ECO:0000313" key="5">
    <source>
        <dbReference type="Proteomes" id="UP000466345"/>
    </source>
</evidence>
<evidence type="ECO:0000256" key="2">
    <source>
        <dbReference type="ARBA" id="ARBA00023235"/>
    </source>
</evidence>
<dbReference type="Gene3D" id="3.30.429.10">
    <property type="entry name" value="Macrophage Migration Inhibitory Factor"/>
    <property type="match status" value="1"/>
</dbReference>
<reference evidence="4 5" key="1">
    <citation type="submission" date="2019-10" db="EMBL/GenBank/DDBJ databases">
        <title>Streptomyces smaragdinus sp. nov. and Streptomyces fabii sp. nov., isolated from the gut of fungus growing-termite Macrotermes natalensis.</title>
        <authorList>
            <person name="Schwitalla J."/>
            <person name="Benndorf R."/>
            <person name="Martin K."/>
            <person name="De Beer W."/>
            <person name="Kaster A.-K."/>
            <person name="Vollmers J."/>
            <person name="Poulsen M."/>
            <person name="Beemelmanns C."/>
        </authorList>
    </citation>
    <scope>NUCLEOTIDE SEQUENCE [LARGE SCALE GENOMIC DNA]</scope>
    <source>
        <strain evidence="4 5">RB5</strain>
    </source>
</reference>
<dbReference type="InterPro" id="IPR014347">
    <property type="entry name" value="Tautomerase/MIF_sf"/>
</dbReference>
<comment type="caution">
    <text evidence="4">The sequence shown here is derived from an EMBL/GenBank/DDBJ whole genome shotgun (WGS) entry which is preliminary data.</text>
</comment>
<dbReference type="RefSeq" id="WP_323378945.1">
    <property type="nucleotide sequence ID" value="NZ_WEGJ01000061.1"/>
</dbReference>
<keyword evidence="2" id="KW-0413">Isomerase</keyword>
<dbReference type="InterPro" id="IPR004370">
    <property type="entry name" value="4-OT-like_dom"/>
</dbReference>
<name>A0A7K0CT92_9ACTN</name>
<feature type="domain" description="4-oxalocrotonate tautomerase-like" evidence="3">
    <location>
        <begin position="2"/>
        <end position="60"/>
    </location>
</feature>
<accession>A0A7K0CT92</accession>
<protein>
    <recommendedName>
        <fullName evidence="3">4-oxalocrotonate tautomerase-like domain-containing protein</fullName>
    </recommendedName>
</protein>
<dbReference type="Pfam" id="PF01361">
    <property type="entry name" value="Tautomerase"/>
    <property type="match status" value="1"/>
</dbReference>
<dbReference type="GO" id="GO:0016853">
    <property type="term" value="F:isomerase activity"/>
    <property type="evidence" value="ECO:0007669"/>
    <property type="project" value="UniProtKB-KW"/>
</dbReference>
<organism evidence="4 5">
    <name type="scientific">Streptomyces smaragdinus</name>
    <dbReference type="NCBI Taxonomy" id="2585196"/>
    <lineage>
        <taxon>Bacteria</taxon>
        <taxon>Bacillati</taxon>
        <taxon>Actinomycetota</taxon>
        <taxon>Actinomycetes</taxon>
        <taxon>Kitasatosporales</taxon>
        <taxon>Streptomycetaceae</taxon>
        <taxon>Streptomyces</taxon>
    </lineage>
</organism>
<dbReference type="PANTHER" id="PTHR35530:SF1">
    <property type="entry name" value="2-HYDROXYMUCONATE TAUTOMERASE"/>
    <property type="match status" value="1"/>
</dbReference>
<keyword evidence="5" id="KW-1185">Reference proteome</keyword>
<gene>
    <name evidence="4" type="ORF">SRB5_67740</name>
</gene>
<dbReference type="PANTHER" id="PTHR35530">
    <property type="entry name" value="TAUTOMERASE-RELATED"/>
    <property type="match status" value="1"/>
</dbReference>
<comment type="similarity">
    <text evidence="1">Belongs to the 4-oxalocrotonate tautomerase family.</text>
</comment>
<evidence type="ECO:0000259" key="3">
    <source>
        <dbReference type="Pfam" id="PF01361"/>
    </source>
</evidence>
<dbReference type="AlphaFoldDB" id="A0A7K0CT92"/>
<sequence>MPLVEVTLVEGRSPEAVRTLIDRLHHAVVESVGANPANVRVIVREVPAAHWAAGNETLAERAGSKSDEKRR</sequence>
<dbReference type="Proteomes" id="UP000466345">
    <property type="component" value="Unassembled WGS sequence"/>
</dbReference>